<dbReference type="Proteomes" id="UP000268469">
    <property type="component" value="Unassembled WGS sequence"/>
</dbReference>
<protein>
    <submittedName>
        <fullName evidence="1">Uncharacterized protein</fullName>
    </submittedName>
</protein>
<accession>A0A660SG61</accession>
<organism evidence="1 2">
    <name type="scientific">candidate division WOR-3 bacterium</name>
    <dbReference type="NCBI Taxonomy" id="2052148"/>
    <lineage>
        <taxon>Bacteria</taxon>
        <taxon>Bacteria division WOR-3</taxon>
    </lineage>
</organism>
<evidence type="ECO:0000313" key="1">
    <source>
        <dbReference type="EMBL" id="RKX69805.1"/>
    </source>
</evidence>
<sequence>MRIFCFLLLILLGSCYYERFSILESLPYFDLSDHSQVGGVDGPLTLSGFSHMVRVYSDSGTITAISPGFGLRIKAGAKTDLGVFFSYPSTSRMKGGYLSLDLQTLQLIPPYLVINFGAGAGIGQCGPIADVRISSCLALPIYQGFIIPFVAPKFYRIGYPYTTLDHTAASIYGISGGIQFSYPIWSRNLLIQIGPGYYWGREPVWDRVRYSILTLGGQAFFTLSRSR</sequence>
<dbReference type="EMBL" id="QNBE01000065">
    <property type="protein sequence ID" value="RKX69805.1"/>
    <property type="molecule type" value="Genomic_DNA"/>
</dbReference>
<gene>
    <name evidence="1" type="ORF">DRP53_07050</name>
</gene>
<proteinExistence type="predicted"/>
<evidence type="ECO:0000313" key="2">
    <source>
        <dbReference type="Proteomes" id="UP000268469"/>
    </source>
</evidence>
<dbReference type="PROSITE" id="PS51257">
    <property type="entry name" value="PROKAR_LIPOPROTEIN"/>
    <property type="match status" value="1"/>
</dbReference>
<dbReference type="AlphaFoldDB" id="A0A660SG61"/>
<comment type="caution">
    <text evidence="1">The sequence shown here is derived from an EMBL/GenBank/DDBJ whole genome shotgun (WGS) entry which is preliminary data.</text>
</comment>
<name>A0A660SG61_UNCW3</name>
<reference evidence="1 2" key="1">
    <citation type="submission" date="2018-06" db="EMBL/GenBank/DDBJ databases">
        <title>Extensive metabolic versatility and redundancy in microbially diverse, dynamic hydrothermal sediments.</title>
        <authorList>
            <person name="Dombrowski N."/>
            <person name="Teske A."/>
            <person name="Baker B.J."/>
        </authorList>
    </citation>
    <scope>NUCLEOTIDE SEQUENCE [LARGE SCALE GENOMIC DNA]</scope>
    <source>
        <strain evidence="1">B36_G15</strain>
    </source>
</reference>